<feature type="domain" description="Paired" evidence="8">
    <location>
        <begin position="5"/>
        <end position="119"/>
    </location>
</feature>
<dbReference type="PROSITE" id="PS51057">
    <property type="entry name" value="PAIRED_2"/>
    <property type="match status" value="1"/>
</dbReference>
<evidence type="ECO:0000256" key="3">
    <source>
        <dbReference type="ARBA" id="ARBA00022724"/>
    </source>
</evidence>
<keyword evidence="4" id="KW-0805">Transcription regulation</keyword>
<dbReference type="SMART" id="SM00351">
    <property type="entry name" value="PAX"/>
    <property type="match status" value="1"/>
</dbReference>
<evidence type="ECO:0000256" key="6">
    <source>
        <dbReference type="ARBA" id="ARBA00023163"/>
    </source>
</evidence>
<name>A0A8S3YRS2_9EUPU</name>
<dbReference type="InterPro" id="IPR001523">
    <property type="entry name" value="Paired_dom"/>
</dbReference>
<dbReference type="PANTHER" id="PTHR45636:SF41">
    <property type="entry name" value="PAIRED BOX PROTEIN PAX-6-RELATED"/>
    <property type="match status" value="1"/>
</dbReference>
<feature type="non-terminal residue" evidence="9">
    <location>
        <position position="1"/>
    </location>
</feature>
<accession>A0A8S3YRS2</accession>
<dbReference type="Pfam" id="PF00292">
    <property type="entry name" value="PAX"/>
    <property type="match status" value="1"/>
</dbReference>
<dbReference type="InterPro" id="IPR009057">
    <property type="entry name" value="Homeodomain-like_sf"/>
</dbReference>
<evidence type="ECO:0000256" key="1">
    <source>
        <dbReference type="ARBA" id="ARBA00004123"/>
    </source>
</evidence>
<sequence>MSTYHHRLMDQLRLFPPLGTPGSCQPQFPLPASSSPLPPLSDDVKHSMVVARDCLQRVWSRLYDPMTFKCSIIGGSKPKVATPSVVTKIEQLKTTTRPCVCSESHVPSVSSINRILRNRAAERAACEYARIASHVLRPLYTWWPAPSPLAPPAHLPASALVTPTGMDISHLLPARPLSTHAPLTVDPQQQMTNAWPRNIDLTWSSLDDSRDND</sequence>
<dbReference type="PRINTS" id="PR00027">
    <property type="entry name" value="PAIREDBOX"/>
</dbReference>
<evidence type="ECO:0000313" key="10">
    <source>
        <dbReference type="Proteomes" id="UP000678393"/>
    </source>
</evidence>
<dbReference type="OrthoDB" id="3225452at2759"/>
<dbReference type="SUPFAM" id="SSF46689">
    <property type="entry name" value="Homeodomain-like"/>
    <property type="match status" value="1"/>
</dbReference>
<evidence type="ECO:0000259" key="8">
    <source>
        <dbReference type="PROSITE" id="PS51057"/>
    </source>
</evidence>
<evidence type="ECO:0000256" key="7">
    <source>
        <dbReference type="ARBA" id="ARBA00023242"/>
    </source>
</evidence>
<dbReference type="Gene3D" id="1.10.10.10">
    <property type="entry name" value="Winged helix-like DNA-binding domain superfamily/Winged helix DNA-binding domain"/>
    <property type="match status" value="2"/>
</dbReference>
<keyword evidence="7" id="KW-0539">Nucleus</keyword>
<evidence type="ECO:0000256" key="5">
    <source>
        <dbReference type="ARBA" id="ARBA00023125"/>
    </source>
</evidence>
<evidence type="ECO:0000256" key="4">
    <source>
        <dbReference type="ARBA" id="ARBA00023015"/>
    </source>
</evidence>
<organism evidence="9 10">
    <name type="scientific">Candidula unifasciata</name>
    <dbReference type="NCBI Taxonomy" id="100452"/>
    <lineage>
        <taxon>Eukaryota</taxon>
        <taxon>Metazoa</taxon>
        <taxon>Spiralia</taxon>
        <taxon>Lophotrochozoa</taxon>
        <taxon>Mollusca</taxon>
        <taxon>Gastropoda</taxon>
        <taxon>Heterobranchia</taxon>
        <taxon>Euthyneura</taxon>
        <taxon>Panpulmonata</taxon>
        <taxon>Eupulmonata</taxon>
        <taxon>Stylommatophora</taxon>
        <taxon>Helicina</taxon>
        <taxon>Helicoidea</taxon>
        <taxon>Geomitridae</taxon>
        <taxon>Candidula</taxon>
    </lineage>
</organism>
<dbReference type="GO" id="GO:0000981">
    <property type="term" value="F:DNA-binding transcription factor activity, RNA polymerase II-specific"/>
    <property type="evidence" value="ECO:0007669"/>
    <property type="project" value="TreeGrafter"/>
</dbReference>
<keyword evidence="2" id="KW-0217">Developmental protein</keyword>
<keyword evidence="6" id="KW-0804">Transcription</keyword>
<proteinExistence type="predicted"/>
<evidence type="ECO:0000313" key="9">
    <source>
        <dbReference type="EMBL" id="CAG5118125.1"/>
    </source>
</evidence>
<keyword evidence="3" id="KW-0563">Paired box</keyword>
<reference evidence="9" key="1">
    <citation type="submission" date="2021-04" db="EMBL/GenBank/DDBJ databases">
        <authorList>
            <consortium name="Molecular Ecology Group"/>
        </authorList>
    </citation>
    <scope>NUCLEOTIDE SEQUENCE</scope>
</reference>
<dbReference type="GO" id="GO:0005634">
    <property type="term" value="C:nucleus"/>
    <property type="evidence" value="ECO:0007669"/>
    <property type="project" value="UniProtKB-SubCell"/>
</dbReference>
<dbReference type="Proteomes" id="UP000678393">
    <property type="component" value="Unassembled WGS sequence"/>
</dbReference>
<evidence type="ECO:0000256" key="2">
    <source>
        <dbReference type="ARBA" id="ARBA00022473"/>
    </source>
</evidence>
<comment type="caution">
    <text evidence="9">The sequence shown here is derived from an EMBL/GenBank/DDBJ whole genome shotgun (WGS) entry which is preliminary data.</text>
</comment>
<dbReference type="InterPro" id="IPR036388">
    <property type="entry name" value="WH-like_DNA-bd_sf"/>
</dbReference>
<dbReference type="InterPro" id="IPR043565">
    <property type="entry name" value="PAX_fam"/>
</dbReference>
<gene>
    <name evidence="9" type="ORF">CUNI_LOCUS3683</name>
</gene>
<comment type="subcellular location">
    <subcellularLocation>
        <location evidence="1">Nucleus</location>
    </subcellularLocation>
</comment>
<keyword evidence="5" id="KW-0238">DNA-binding</keyword>
<dbReference type="PANTHER" id="PTHR45636">
    <property type="entry name" value="PAIRED BOX PROTEIN PAX-6-RELATED-RELATED"/>
    <property type="match status" value="1"/>
</dbReference>
<keyword evidence="10" id="KW-1185">Reference proteome</keyword>
<dbReference type="EMBL" id="CAJHNH020000501">
    <property type="protein sequence ID" value="CAG5118125.1"/>
    <property type="molecule type" value="Genomic_DNA"/>
</dbReference>
<dbReference type="AlphaFoldDB" id="A0A8S3YRS2"/>
<dbReference type="GO" id="GO:0000978">
    <property type="term" value="F:RNA polymerase II cis-regulatory region sequence-specific DNA binding"/>
    <property type="evidence" value="ECO:0007669"/>
    <property type="project" value="TreeGrafter"/>
</dbReference>
<protein>
    <recommendedName>
        <fullName evidence="8">Paired domain-containing protein</fullName>
    </recommendedName>
</protein>